<gene>
    <name evidence="2" type="ORF">SAMN02745111_01979</name>
</gene>
<evidence type="ECO:0000313" key="3">
    <source>
        <dbReference type="Proteomes" id="UP000190814"/>
    </source>
</evidence>
<feature type="transmembrane region" description="Helical" evidence="1">
    <location>
        <begin position="45"/>
        <end position="62"/>
    </location>
</feature>
<keyword evidence="1" id="KW-0812">Transmembrane</keyword>
<proteinExistence type="predicted"/>
<keyword evidence="1" id="KW-0472">Membrane</keyword>
<feature type="transmembrane region" description="Helical" evidence="1">
    <location>
        <begin position="20"/>
        <end position="39"/>
    </location>
</feature>
<dbReference type="Proteomes" id="UP000190814">
    <property type="component" value="Unassembled WGS sequence"/>
</dbReference>
<keyword evidence="1" id="KW-1133">Transmembrane helix</keyword>
<organism evidence="2 3">
    <name type="scientific">Eubacterium uniforme</name>
    <dbReference type="NCBI Taxonomy" id="39495"/>
    <lineage>
        <taxon>Bacteria</taxon>
        <taxon>Bacillati</taxon>
        <taxon>Bacillota</taxon>
        <taxon>Clostridia</taxon>
        <taxon>Eubacteriales</taxon>
        <taxon>Eubacteriaceae</taxon>
        <taxon>Eubacterium</taxon>
    </lineage>
</organism>
<reference evidence="2 3" key="1">
    <citation type="submission" date="2017-02" db="EMBL/GenBank/DDBJ databases">
        <authorList>
            <person name="Peterson S.W."/>
        </authorList>
    </citation>
    <scope>NUCLEOTIDE SEQUENCE [LARGE SCALE GENOMIC DNA]</scope>
    <source>
        <strain evidence="2 3">ATCC 35992</strain>
    </source>
</reference>
<evidence type="ECO:0000313" key="2">
    <source>
        <dbReference type="EMBL" id="SKA70079.1"/>
    </source>
</evidence>
<dbReference type="RefSeq" id="WP_078766818.1">
    <property type="nucleotide sequence ID" value="NZ_FUXZ01000012.1"/>
</dbReference>
<keyword evidence="3" id="KW-1185">Reference proteome</keyword>
<dbReference type="AlphaFoldDB" id="A0A1T4VYV7"/>
<dbReference type="EMBL" id="FUXZ01000012">
    <property type="protein sequence ID" value="SKA70079.1"/>
    <property type="molecule type" value="Genomic_DNA"/>
</dbReference>
<name>A0A1T4VYV7_9FIRM</name>
<accession>A0A1T4VYV7</accession>
<protein>
    <submittedName>
        <fullName evidence="2">Uncharacterized protein</fullName>
    </submittedName>
</protein>
<dbReference type="STRING" id="39495.SAMN02745111_01979"/>
<feature type="transmembrane region" description="Helical" evidence="1">
    <location>
        <begin position="74"/>
        <end position="95"/>
    </location>
</feature>
<sequence>MKNQRLRKPFRYEGYKFDIVNACISLYIIVMFVAILVGVSWRLKYMFLVTGAGVIFNVLMGIKFKRRKRYLSTFLVWLFAAGLFVLCMCDIFRMIF</sequence>
<evidence type="ECO:0000256" key="1">
    <source>
        <dbReference type="SAM" id="Phobius"/>
    </source>
</evidence>